<reference evidence="1 2" key="1">
    <citation type="submission" date="2019-10" db="EMBL/GenBank/DDBJ databases">
        <title>The completed genome of Lactobacillus harbinensis M1.</title>
        <authorList>
            <person name="Zheng Y."/>
        </authorList>
    </citation>
    <scope>NUCLEOTIDE SEQUENCE [LARGE SCALE GENOMIC DNA]</scope>
    <source>
        <strain evidence="1 2">M1</strain>
    </source>
</reference>
<accession>A0A5P8MB93</accession>
<dbReference type="AlphaFoldDB" id="A0A5P8MB93"/>
<sequence>MDELKGNARFLHILYNDKVTITGQVSVKNGSVTEQQDVPIATDIPGKVIMSGLKAGEQQEFLSNGYDAKLLIDNGIDVPAGAHITVKSMNGQVTHYKRASRGYAGYGSHQEVAMVLDEKAGIKNVGLGKD</sequence>
<proteinExistence type="predicted"/>
<evidence type="ECO:0000313" key="1">
    <source>
        <dbReference type="EMBL" id="QFR25181.1"/>
    </source>
</evidence>
<evidence type="ECO:0000313" key="2">
    <source>
        <dbReference type="Proteomes" id="UP000326779"/>
    </source>
</evidence>
<dbReference type="EMBL" id="CP045143">
    <property type="protein sequence ID" value="QFR25181.1"/>
    <property type="molecule type" value="Genomic_DNA"/>
</dbReference>
<protein>
    <submittedName>
        <fullName evidence="1">Uncharacterized protein</fullName>
    </submittedName>
</protein>
<dbReference type="Proteomes" id="UP000326779">
    <property type="component" value="Chromosome"/>
</dbReference>
<gene>
    <name evidence="1" type="ORF">D1010_05890</name>
</gene>
<organism evidence="1 2">
    <name type="scientific">Schleiferilactobacillus harbinensis</name>
    <dbReference type="NCBI Taxonomy" id="304207"/>
    <lineage>
        <taxon>Bacteria</taxon>
        <taxon>Bacillati</taxon>
        <taxon>Bacillota</taxon>
        <taxon>Bacilli</taxon>
        <taxon>Lactobacillales</taxon>
        <taxon>Lactobacillaceae</taxon>
        <taxon>Schleiferilactobacillus</taxon>
    </lineage>
</organism>
<dbReference type="KEGG" id="lhb:D1010_05890"/>
<name>A0A5P8MB93_9LACO</name>